<dbReference type="Gene3D" id="3.40.50.300">
    <property type="entry name" value="P-loop containing nucleotide triphosphate hydrolases"/>
    <property type="match status" value="1"/>
</dbReference>
<evidence type="ECO:0000313" key="3">
    <source>
        <dbReference type="Proteomes" id="UP000674084"/>
    </source>
</evidence>
<sequence>MVASGQNSLGHNGFRNATTASLARTEQGEPSEPPAAGTTPPSLPEPERTATATQWPCAPSPADTEQTQPHGLADQPSPAPAEPGSLEDRDRRLARAASQAWPELPTADIVGAVEAGQWAAAAETTSSSNDAGDQTGLRTAAQTGQAAAAVQRQGLPPISDTHADWAGFGEVIPVLAASPGAGASLVATVLADALQLAEQRVLLVDTADPARSGLAAAARSEGPALDGPHPSVRIRFSWRAQALLARVETELPVITPGMVPPPRFFKPKHQSVQATVVDLGHDAWRVAAHPLAGAGAWLRAGTPTPKPVLVCRATRPSLLHAEQVLARLDAWNRSGATTSPTQLVVVGAKRWPTGVRGSAGLRVSGLLDDAVFLPHDPDIATTGIRAEVTPTRLRAAITPLLRRWDLLPQTASSAGRLPGLSRRSKGATSW</sequence>
<feature type="region of interest" description="Disordered" evidence="1">
    <location>
        <begin position="120"/>
        <end position="152"/>
    </location>
</feature>
<dbReference type="Proteomes" id="UP000674084">
    <property type="component" value="Unassembled WGS sequence"/>
</dbReference>
<keyword evidence="3" id="KW-1185">Reference proteome</keyword>
<feature type="compositionally biased region" description="Low complexity" evidence="1">
    <location>
        <begin position="134"/>
        <end position="152"/>
    </location>
</feature>
<dbReference type="EMBL" id="JAGPXE010000013">
    <property type="protein sequence ID" value="MBQ0927524.1"/>
    <property type="molecule type" value="Genomic_DNA"/>
</dbReference>
<comment type="caution">
    <text evidence="2">The sequence shown here is derived from an EMBL/GenBank/DDBJ whole genome shotgun (WGS) entry which is preliminary data.</text>
</comment>
<protein>
    <recommendedName>
        <fullName evidence="4">MinD-like ATPase involved in chromosome partitioning or flagellar assembly</fullName>
    </recommendedName>
</protein>
<organism evidence="2 3">
    <name type="scientific">Saccharopolyspora endophytica</name>
    <dbReference type="NCBI Taxonomy" id="543886"/>
    <lineage>
        <taxon>Bacteria</taxon>
        <taxon>Bacillati</taxon>
        <taxon>Actinomycetota</taxon>
        <taxon>Actinomycetes</taxon>
        <taxon>Pseudonocardiales</taxon>
        <taxon>Pseudonocardiaceae</taxon>
        <taxon>Saccharopolyspora</taxon>
    </lineage>
</organism>
<proteinExistence type="predicted"/>
<evidence type="ECO:0000256" key="1">
    <source>
        <dbReference type="SAM" id="MobiDB-lite"/>
    </source>
</evidence>
<accession>A0ABS5DMK8</accession>
<feature type="compositionally biased region" description="Polar residues" evidence="1">
    <location>
        <begin position="1"/>
        <end position="24"/>
    </location>
</feature>
<dbReference type="RefSeq" id="WP_210972579.1">
    <property type="nucleotide sequence ID" value="NZ_JAGPXE010000013.1"/>
</dbReference>
<dbReference type="InterPro" id="IPR027417">
    <property type="entry name" value="P-loop_NTPase"/>
</dbReference>
<feature type="region of interest" description="Disordered" evidence="1">
    <location>
        <begin position="1"/>
        <end position="100"/>
    </location>
</feature>
<evidence type="ECO:0000313" key="2">
    <source>
        <dbReference type="EMBL" id="MBQ0927524.1"/>
    </source>
</evidence>
<gene>
    <name evidence="2" type="ORF">KBO27_26595</name>
</gene>
<name>A0ABS5DMK8_9PSEU</name>
<reference evidence="2 3" key="1">
    <citation type="submission" date="2021-04" db="EMBL/GenBank/DDBJ databases">
        <title>Whole-genome sequencing of Saccharopolyspora endophytica KCTC 19397.</title>
        <authorList>
            <person name="Ay H."/>
            <person name="Saygin H."/>
            <person name="Sahin N."/>
        </authorList>
    </citation>
    <scope>NUCLEOTIDE SEQUENCE [LARGE SCALE GENOMIC DNA]</scope>
    <source>
        <strain evidence="2 3">KCTC 19397</strain>
    </source>
</reference>
<evidence type="ECO:0008006" key="4">
    <source>
        <dbReference type="Google" id="ProtNLM"/>
    </source>
</evidence>